<feature type="region of interest" description="Disordered" evidence="4">
    <location>
        <begin position="229"/>
        <end position="296"/>
    </location>
</feature>
<dbReference type="EMBL" id="RIBY02000358">
    <property type="protein sequence ID" value="KAH9843404.1"/>
    <property type="molecule type" value="Genomic_DNA"/>
</dbReference>
<evidence type="ECO:0000313" key="6">
    <source>
        <dbReference type="EMBL" id="KAH9843404.1"/>
    </source>
</evidence>
<accession>A0A9W7SZG3</accession>
<evidence type="ECO:0000313" key="7">
    <source>
        <dbReference type="Proteomes" id="UP001138500"/>
    </source>
</evidence>
<feature type="compositionally biased region" description="Polar residues" evidence="4">
    <location>
        <begin position="233"/>
        <end position="268"/>
    </location>
</feature>
<feature type="compositionally biased region" description="Low complexity" evidence="4">
    <location>
        <begin position="592"/>
        <end position="605"/>
    </location>
</feature>
<evidence type="ECO:0000259" key="5">
    <source>
        <dbReference type="PROSITE" id="PS50118"/>
    </source>
</evidence>
<reference evidence="6 7" key="1">
    <citation type="journal article" date="2018" name="IMA Fungus">
        <title>IMA Genome-F 10: Nine draft genome sequences of Claviceps purpurea s.lat., including C. arundinis, C. humidiphila, and C. cf. spartinae, pseudomolecules for the pitch canker pathogen Fusarium circinatum, draft genome of Davidsoniella eucalypti, Grosmannia galeiformis, Quambalaria eucalypti, and Teratosphaeria destructans.</title>
        <authorList>
            <person name="Wingfield B.D."/>
            <person name="Liu M."/>
            <person name="Nguyen H.D."/>
            <person name="Lane F.A."/>
            <person name="Morgan S.W."/>
            <person name="De Vos L."/>
            <person name="Wilken P.M."/>
            <person name="Duong T.A."/>
            <person name="Aylward J."/>
            <person name="Coetzee M.P."/>
            <person name="Dadej K."/>
            <person name="De Beer Z.W."/>
            <person name="Findlay W."/>
            <person name="Havenga M."/>
            <person name="Kolarik M."/>
            <person name="Menzies J.G."/>
            <person name="Naidoo K."/>
            <person name="Pochopski O."/>
            <person name="Shoukouhi P."/>
            <person name="Santana Q.C."/>
            <person name="Seifert K.A."/>
            <person name="Soal N."/>
            <person name="Steenkamp E.T."/>
            <person name="Tatham C.T."/>
            <person name="van der Nest M.A."/>
            <person name="Wingfield M.J."/>
        </authorList>
    </citation>
    <scope>NUCLEOTIDE SEQUENCE [LARGE SCALE GENOMIC DNA]</scope>
    <source>
        <strain evidence="6">CMW44962</strain>
    </source>
</reference>
<dbReference type="InterPro" id="IPR051356">
    <property type="entry name" value="SOX/SOX-like_TF"/>
</dbReference>
<feature type="compositionally biased region" description="Polar residues" evidence="4">
    <location>
        <begin position="33"/>
        <end position="46"/>
    </location>
</feature>
<keyword evidence="2 3" id="KW-0539">Nucleus</keyword>
<feature type="domain" description="HMG box" evidence="5">
    <location>
        <begin position="331"/>
        <end position="399"/>
    </location>
</feature>
<name>A0A9W7SZG3_9PEZI</name>
<dbReference type="InterPro" id="IPR036910">
    <property type="entry name" value="HMG_box_dom_sf"/>
</dbReference>
<evidence type="ECO:0000256" key="3">
    <source>
        <dbReference type="PROSITE-ProRule" id="PRU00267"/>
    </source>
</evidence>
<dbReference type="Proteomes" id="UP001138500">
    <property type="component" value="Unassembled WGS sequence"/>
</dbReference>
<dbReference type="GO" id="GO:0000981">
    <property type="term" value="F:DNA-binding transcription factor activity, RNA polymerase II-specific"/>
    <property type="evidence" value="ECO:0007669"/>
    <property type="project" value="TreeGrafter"/>
</dbReference>
<evidence type="ECO:0000256" key="4">
    <source>
        <dbReference type="SAM" id="MobiDB-lite"/>
    </source>
</evidence>
<feature type="region of interest" description="Disordered" evidence="4">
    <location>
        <begin position="29"/>
        <end position="76"/>
    </location>
</feature>
<feature type="compositionally biased region" description="Acidic residues" evidence="4">
    <location>
        <begin position="415"/>
        <end position="428"/>
    </location>
</feature>
<dbReference type="PANTHER" id="PTHR45789">
    <property type="entry name" value="FI18025P1"/>
    <property type="match status" value="1"/>
</dbReference>
<feature type="compositionally biased region" description="Basic residues" evidence="4">
    <location>
        <begin position="434"/>
        <end position="443"/>
    </location>
</feature>
<feature type="compositionally biased region" description="Low complexity" evidence="4">
    <location>
        <begin position="129"/>
        <end position="141"/>
    </location>
</feature>
<dbReference type="SUPFAM" id="SSF47095">
    <property type="entry name" value="HMG-box"/>
    <property type="match status" value="1"/>
</dbReference>
<evidence type="ECO:0000256" key="1">
    <source>
        <dbReference type="ARBA" id="ARBA00023125"/>
    </source>
</evidence>
<dbReference type="Gene3D" id="1.10.30.10">
    <property type="entry name" value="High mobility group box domain"/>
    <property type="match status" value="1"/>
</dbReference>
<dbReference type="SMART" id="SM00398">
    <property type="entry name" value="HMG"/>
    <property type="match status" value="1"/>
</dbReference>
<feature type="region of interest" description="Disordered" evidence="4">
    <location>
        <begin position="585"/>
        <end position="618"/>
    </location>
</feature>
<reference evidence="6 7" key="2">
    <citation type="journal article" date="2021" name="Curr. Genet.">
        <title>Genetic response to nitrogen starvation in the aggressive Eucalyptus foliar pathogen Teratosphaeria destructans.</title>
        <authorList>
            <person name="Havenga M."/>
            <person name="Wingfield B.D."/>
            <person name="Wingfield M.J."/>
            <person name="Dreyer L.L."/>
            <person name="Roets F."/>
            <person name="Aylward J."/>
        </authorList>
    </citation>
    <scope>NUCLEOTIDE SEQUENCE [LARGE SCALE GENOMIC DNA]</scope>
    <source>
        <strain evidence="6">CMW44962</strain>
    </source>
</reference>
<evidence type="ECO:0000256" key="2">
    <source>
        <dbReference type="ARBA" id="ARBA00023242"/>
    </source>
</evidence>
<feature type="compositionally biased region" description="Polar residues" evidence="4">
    <location>
        <begin position="59"/>
        <end position="76"/>
    </location>
</feature>
<dbReference type="PROSITE" id="PS50118">
    <property type="entry name" value="HMG_BOX_2"/>
    <property type="match status" value="1"/>
</dbReference>
<comment type="caution">
    <text evidence="6">The sequence shown here is derived from an EMBL/GenBank/DDBJ whole genome shotgun (WGS) entry which is preliminary data.</text>
</comment>
<protein>
    <submittedName>
        <fullName evidence="6">HMG (High mobility group) box</fullName>
    </submittedName>
</protein>
<feature type="region of interest" description="Disordered" evidence="4">
    <location>
        <begin position="126"/>
        <end position="149"/>
    </location>
</feature>
<feature type="compositionally biased region" description="Basic residues" evidence="4">
    <location>
        <begin position="274"/>
        <end position="283"/>
    </location>
</feature>
<feature type="region of interest" description="Disordered" evidence="4">
    <location>
        <begin position="394"/>
        <end position="452"/>
    </location>
</feature>
<dbReference type="AlphaFoldDB" id="A0A9W7SZG3"/>
<dbReference type="CDD" id="cd01389">
    <property type="entry name" value="HMG-box_ROX1-like"/>
    <property type="match status" value="1"/>
</dbReference>
<dbReference type="GO" id="GO:0000978">
    <property type="term" value="F:RNA polymerase II cis-regulatory region sequence-specific DNA binding"/>
    <property type="evidence" value="ECO:0007669"/>
    <property type="project" value="TreeGrafter"/>
</dbReference>
<sequence>MTTAQGACRLYLVLLRSSRRRMTVDAGRARIEQQVSESGQSETTEGPGSRQPLRIRWKSVSQPSSATTDPFQQSRYSESSPSLLAIATSTSGQLTQRILCDFLQDSFCLCLLVSFFRLLISSETKPDRTTTTTKDSQPRQTSKGSHKASCEPLASRSFWDLTDNGSSLSIRSMTTMASTIAVHQRAEDFGLDAVVQHNAAVTSTEQFPAYVEDAKGLGIYQDAYAQYQDDGSYLNNPPTPRSNTSDGMRTRSGRSTRQTDSPYSSRVSKSPAPRSKKDRKSKANKSNVPKIDQPLSVLTKDSEVPLKDMDAWVNRSAEVRRQEVEKRNGYVTRPMNSFMLYRSAFAERTKHWCLQNNHQVVSSVAGESWPLEPQEVRDQYNDWAKLERANHAAAHPEYKFSPSKSANKRRKGEFSDEEDEISLDGDPDGDYRGPHGRSVRQRRGPLQDSVPLNNTYGFDSHPYFGQQATGFEQSQYQYANPGRPLPSNIAYDHNGMPYNPQTGTYIQQQTYQHPQYPYVQDVRGVRIPTPNNLNGAQQQHSVGGYGLPGRQQQQMNADELFNSSRTGTPMQQYNQYGQPVYPRYTTTHHHQQQQQTQFQPDLHQTSPYEHPAPPPPVSQAYAEHQAYLQAASQPQTAIDPTLEAELGMAAGAGESHFDSAIGDLTAGDLEGLEYYQEPAAQDASSIDPAWHAVEDLK</sequence>
<organism evidence="6 7">
    <name type="scientific">Teratosphaeria destructans</name>
    <dbReference type="NCBI Taxonomy" id="418781"/>
    <lineage>
        <taxon>Eukaryota</taxon>
        <taxon>Fungi</taxon>
        <taxon>Dikarya</taxon>
        <taxon>Ascomycota</taxon>
        <taxon>Pezizomycotina</taxon>
        <taxon>Dothideomycetes</taxon>
        <taxon>Dothideomycetidae</taxon>
        <taxon>Mycosphaerellales</taxon>
        <taxon>Teratosphaeriaceae</taxon>
        <taxon>Teratosphaeria</taxon>
    </lineage>
</organism>
<proteinExistence type="predicted"/>
<dbReference type="PANTHER" id="PTHR45789:SF2">
    <property type="entry name" value="FI18025P1"/>
    <property type="match status" value="1"/>
</dbReference>
<gene>
    <name evidence="6" type="ORF">Tdes44962_MAKER07411</name>
</gene>
<dbReference type="Pfam" id="PF00505">
    <property type="entry name" value="HMG_box"/>
    <property type="match status" value="1"/>
</dbReference>
<dbReference type="GO" id="GO:0005634">
    <property type="term" value="C:nucleus"/>
    <property type="evidence" value="ECO:0007669"/>
    <property type="project" value="UniProtKB-UniRule"/>
</dbReference>
<dbReference type="InterPro" id="IPR009071">
    <property type="entry name" value="HMG_box_dom"/>
</dbReference>
<keyword evidence="7" id="KW-1185">Reference proteome</keyword>
<dbReference type="OrthoDB" id="2307332at2759"/>
<keyword evidence="1 3" id="KW-0238">DNA-binding</keyword>
<feature type="DNA-binding region" description="HMG box" evidence="3">
    <location>
        <begin position="331"/>
        <end position="399"/>
    </location>
</feature>